<accession>A0A0R1SCW8</accession>
<dbReference type="Proteomes" id="UP000052013">
    <property type="component" value="Unassembled WGS sequence"/>
</dbReference>
<dbReference type="AlphaFoldDB" id="A0A0R1SCW8"/>
<dbReference type="STRING" id="1423739.FC85_GL002728"/>
<organism evidence="1 2">
    <name type="scientific">Lentilactobacillus diolivorans DSM 14421</name>
    <dbReference type="NCBI Taxonomy" id="1423739"/>
    <lineage>
        <taxon>Bacteria</taxon>
        <taxon>Bacillati</taxon>
        <taxon>Bacillota</taxon>
        <taxon>Bacilli</taxon>
        <taxon>Lactobacillales</taxon>
        <taxon>Lactobacillaceae</taxon>
        <taxon>Lentilactobacillus</taxon>
    </lineage>
</organism>
<comment type="caution">
    <text evidence="1">The sequence shown here is derived from an EMBL/GenBank/DDBJ whole genome shotgun (WGS) entry which is preliminary data.</text>
</comment>
<dbReference type="PATRIC" id="fig|1423739.3.peg.2829"/>
<dbReference type="EMBL" id="AZEY01000034">
    <property type="protein sequence ID" value="KRL67133.1"/>
    <property type="molecule type" value="Genomic_DNA"/>
</dbReference>
<protein>
    <submittedName>
        <fullName evidence="1">Uncharacterized protein</fullName>
    </submittedName>
</protein>
<dbReference type="RefSeq" id="WP_057864306.1">
    <property type="nucleotide sequence ID" value="NZ_AZEY01000034.1"/>
</dbReference>
<gene>
    <name evidence="1" type="ORF">FC85_GL002728</name>
</gene>
<sequence>MTYVNSVTKTEANGLLEVINHGNAHVKLPRYYQNIVTYHNDEQWKNSRVYEFNNGLYLQDVNSDNETFYDPIIDGNNDYQPNAVQIHLNNHQRYLVEELNIAGGKNGSELGRIITDQDIKRKYVTIKNLDRGYIKSIKKHEKNITVIKMFDGSEIRLFSIPSMHGVAHIEDEFWN</sequence>
<proteinExistence type="predicted"/>
<evidence type="ECO:0000313" key="2">
    <source>
        <dbReference type="Proteomes" id="UP000052013"/>
    </source>
</evidence>
<name>A0A0R1SCW8_9LACO</name>
<evidence type="ECO:0000313" key="1">
    <source>
        <dbReference type="EMBL" id="KRL67133.1"/>
    </source>
</evidence>
<reference evidence="1 2" key="1">
    <citation type="journal article" date="2015" name="Genome Announc.">
        <title>Expanding the biotechnology potential of lactobacilli through comparative genomics of 213 strains and associated genera.</title>
        <authorList>
            <person name="Sun Z."/>
            <person name="Harris H.M."/>
            <person name="McCann A."/>
            <person name="Guo C."/>
            <person name="Argimon S."/>
            <person name="Zhang W."/>
            <person name="Yang X."/>
            <person name="Jeffery I.B."/>
            <person name="Cooney J.C."/>
            <person name="Kagawa T.F."/>
            <person name="Liu W."/>
            <person name="Song Y."/>
            <person name="Salvetti E."/>
            <person name="Wrobel A."/>
            <person name="Rasinkangas P."/>
            <person name="Parkhill J."/>
            <person name="Rea M.C."/>
            <person name="O'Sullivan O."/>
            <person name="Ritari J."/>
            <person name="Douillard F.P."/>
            <person name="Paul Ross R."/>
            <person name="Yang R."/>
            <person name="Briner A.E."/>
            <person name="Felis G.E."/>
            <person name="de Vos W.M."/>
            <person name="Barrangou R."/>
            <person name="Klaenhammer T.R."/>
            <person name="Caufield P.W."/>
            <person name="Cui Y."/>
            <person name="Zhang H."/>
            <person name="O'Toole P.W."/>
        </authorList>
    </citation>
    <scope>NUCLEOTIDE SEQUENCE [LARGE SCALE GENOMIC DNA]</scope>
    <source>
        <strain evidence="1 2">DSM 14421</strain>
    </source>
</reference>